<dbReference type="EMBL" id="CP016025">
    <property type="protein sequence ID" value="ANJ76638.1"/>
    <property type="molecule type" value="Genomic_DNA"/>
</dbReference>
<dbReference type="Proteomes" id="UP000077927">
    <property type="component" value="Plasmid unnamed"/>
</dbReference>
<reference evidence="2" key="2">
    <citation type="submission" date="2016-06" db="EMBL/GenBank/DDBJ databases">
        <authorList>
            <person name="Kjaerup R.B."/>
            <person name="Dalgaard T.S."/>
            <person name="Juul-Madsen H.R."/>
        </authorList>
    </citation>
    <scope>NUCLEOTIDE SEQUENCE [LARGE SCALE GENOMIC DNA]</scope>
    <source>
        <strain evidence="2">ATCC 49129</strain>
        <plasmid evidence="2">pRI-2</plasmid>
    </source>
</reference>
<evidence type="ECO:0000313" key="3">
    <source>
        <dbReference type="Proteomes" id="UP000077927"/>
    </source>
</evidence>
<accession>A0A192A8F3</accession>
<reference evidence="4" key="3">
    <citation type="submission" date="2016-06" db="EMBL/GenBank/DDBJ databases">
        <authorList>
            <person name="Xu Y."/>
            <person name="Nagy A."/>
            <person name="Yan X."/>
            <person name="Kim S.W."/>
            <person name="Haley B."/>
            <person name="Liu N.T."/>
            <person name="Nou X."/>
        </authorList>
    </citation>
    <scope>NUCLEOTIDE SEQUENCE [LARGE SCALE GENOMIC DNA]</scope>
    <source>
        <strain evidence="4">ATCC 49129</strain>
        <plasmid evidence="4">pri-2</plasmid>
    </source>
</reference>
<dbReference type="AlphaFoldDB" id="A0A192A8F3"/>
<keyword evidence="4" id="KW-1185">Reference proteome</keyword>
<dbReference type="PATRIC" id="fig|190721.6.peg.5835"/>
<dbReference type="EMBL" id="CP012607">
    <property type="protein sequence ID" value="ANH77057.1"/>
    <property type="molecule type" value="Genomic_DNA"/>
</dbReference>
<proteinExistence type="predicted"/>
<dbReference type="RefSeq" id="WP_004636925.1">
    <property type="nucleotide sequence ID" value="NZ_CP012607.1"/>
</dbReference>
<evidence type="ECO:0000313" key="2">
    <source>
        <dbReference type="EMBL" id="ANJ76638.1"/>
    </source>
</evidence>
<evidence type="ECO:0000313" key="1">
    <source>
        <dbReference type="EMBL" id="ANH77057.1"/>
    </source>
</evidence>
<name>A0A192A8F3_9RALS</name>
<dbReference type="KEGG" id="rin:ACS15_5878"/>
<geneLocation type="plasmid" evidence="3"/>
<sequence length="77" mass="8546">MTKTTAAKSDKNELIRHAITACGYLVRWGSRLTLPEFAAAIRRHSTDQRAEAVAAALESATGFVARDWRGLRANWQC</sequence>
<evidence type="ECO:0000313" key="4">
    <source>
        <dbReference type="Proteomes" id="UP000078572"/>
    </source>
</evidence>
<dbReference type="GeneID" id="61530051"/>
<keyword evidence="2" id="KW-0614">Plasmid</keyword>
<dbReference type="Proteomes" id="UP000078572">
    <property type="component" value="Plasmid pRI-2"/>
</dbReference>
<protein>
    <submittedName>
        <fullName evidence="2">Uncharacterized protein</fullName>
    </submittedName>
</protein>
<organism evidence="2 4">
    <name type="scientific">Ralstonia insidiosa</name>
    <dbReference type="NCBI Taxonomy" id="190721"/>
    <lineage>
        <taxon>Bacteria</taxon>
        <taxon>Pseudomonadati</taxon>
        <taxon>Pseudomonadota</taxon>
        <taxon>Betaproteobacteria</taxon>
        <taxon>Burkholderiales</taxon>
        <taxon>Burkholderiaceae</taxon>
        <taxon>Ralstonia</taxon>
    </lineage>
</organism>
<geneLocation type="plasmid" evidence="1">
    <name>unnamed</name>
</geneLocation>
<dbReference type="OrthoDB" id="8912430at2"/>
<geneLocation type="plasmid" evidence="4">
    <name>pri-2</name>
</geneLocation>
<gene>
    <name evidence="2" type="ORF">A9Y76_28965</name>
    <name evidence="1" type="ORF">ACS15_5878</name>
</gene>
<geneLocation type="plasmid" evidence="2">
    <name>pRI-2</name>
</geneLocation>
<reference evidence="1 3" key="1">
    <citation type="submission" date="2015-09" db="EMBL/GenBank/DDBJ databases">
        <authorList>
            <person name="Xu Y."/>
            <person name="Nagy A."/>
            <person name="Liu N.T."/>
            <person name="Nou X."/>
        </authorList>
    </citation>
    <scope>NUCLEOTIDE SEQUENCE [LARGE SCALE GENOMIC DNA]</scope>
    <source>
        <strain evidence="1 3">FC1138</strain>
        <plasmid evidence="3">Plasmid</plasmid>
        <plasmid evidence="1">unnamed</plasmid>
    </source>
</reference>